<keyword evidence="3" id="KW-1185">Reference proteome</keyword>
<feature type="transmembrane region" description="Helical" evidence="1">
    <location>
        <begin position="84"/>
        <end position="104"/>
    </location>
</feature>
<dbReference type="EMBL" id="CP102290">
    <property type="protein sequence ID" value="UWP58386.1"/>
    <property type="molecule type" value="Genomic_DNA"/>
</dbReference>
<sequence length="329" mass="36850">MTFFLEFKEKLKSFYTKSSVYLNPVLKFGLALVVFININMMLGFLPQLNSVFVVLILALLCAILPITAIMVFGCFLIVGHCYAVGIEVAAFALVLLLLLMILYLRFSRRDALALVLTPLAFQLQIPCALPIAYGLTGNAGSCVSVSCGAVLYYFMRLVSDKAVLLQDGEIKELAQRLTTLLDGLVQNQEMWMTVITFIAVTLVVFCIRRASADYAWTIAIFSGGVLYLILMIIGGFFLDMAGSIAVLIAGTAVSVILLLILEFFVFNVDYSRAEYLQYEDDEYYYYVKAIPKMRISRPERSVKTIEADNDIPENLEDKLEKSLKDIHIH</sequence>
<name>A0ABY5VEN4_9FIRM</name>
<keyword evidence="1" id="KW-0812">Transmembrane</keyword>
<accession>A0ABY5VEN4</accession>
<keyword evidence="1" id="KW-0472">Membrane</keyword>
<gene>
    <name evidence="2" type="ORF">NQ502_13465</name>
</gene>
<feature type="transmembrane region" description="Helical" evidence="1">
    <location>
        <begin position="190"/>
        <end position="207"/>
    </location>
</feature>
<evidence type="ECO:0000256" key="1">
    <source>
        <dbReference type="SAM" id="Phobius"/>
    </source>
</evidence>
<evidence type="ECO:0008006" key="4">
    <source>
        <dbReference type="Google" id="ProtNLM"/>
    </source>
</evidence>
<protein>
    <recommendedName>
        <fullName evidence="4">ABC transporter permease</fullName>
    </recommendedName>
</protein>
<feature type="transmembrane region" description="Helical" evidence="1">
    <location>
        <begin position="214"/>
        <end position="238"/>
    </location>
</feature>
<feature type="transmembrane region" description="Helical" evidence="1">
    <location>
        <begin position="51"/>
        <end position="78"/>
    </location>
</feature>
<evidence type="ECO:0000313" key="3">
    <source>
        <dbReference type="Proteomes" id="UP001060164"/>
    </source>
</evidence>
<evidence type="ECO:0000313" key="2">
    <source>
        <dbReference type="EMBL" id="UWP58386.1"/>
    </source>
</evidence>
<feature type="transmembrane region" description="Helical" evidence="1">
    <location>
        <begin position="111"/>
        <end position="133"/>
    </location>
</feature>
<feature type="transmembrane region" description="Helical" evidence="1">
    <location>
        <begin position="244"/>
        <end position="266"/>
    </location>
</feature>
<dbReference type="Proteomes" id="UP001060164">
    <property type="component" value="Chromosome"/>
</dbReference>
<reference evidence="2" key="1">
    <citation type="journal article" date="2022" name="Cell">
        <title>Design, construction, and in vivo augmentation of a complex gut microbiome.</title>
        <authorList>
            <person name="Cheng A.G."/>
            <person name="Ho P.Y."/>
            <person name="Aranda-Diaz A."/>
            <person name="Jain S."/>
            <person name="Yu F.B."/>
            <person name="Meng X."/>
            <person name="Wang M."/>
            <person name="Iakiviak M."/>
            <person name="Nagashima K."/>
            <person name="Zhao A."/>
            <person name="Murugkar P."/>
            <person name="Patil A."/>
            <person name="Atabakhsh K."/>
            <person name="Weakley A."/>
            <person name="Yan J."/>
            <person name="Brumbaugh A.R."/>
            <person name="Higginbottom S."/>
            <person name="Dimas A."/>
            <person name="Shiver A.L."/>
            <person name="Deutschbauer A."/>
            <person name="Neff N."/>
            <person name="Sonnenburg J.L."/>
            <person name="Huang K.C."/>
            <person name="Fischbach M.A."/>
        </authorList>
    </citation>
    <scope>NUCLEOTIDE SEQUENCE</scope>
    <source>
        <strain evidence="2">DSM 19829</strain>
    </source>
</reference>
<feature type="transmembrane region" description="Helical" evidence="1">
    <location>
        <begin position="20"/>
        <end position="39"/>
    </location>
</feature>
<organism evidence="2 3">
    <name type="scientific">Ruminococcus gauvreauii</name>
    <dbReference type="NCBI Taxonomy" id="438033"/>
    <lineage>
        <taxon>Bacteria</taxon>
        <taxon>Bacillati</taxon>
        <taxon>Bacillota</taxon>
        <taxon>Clostridia</taxon>
        <taxon>Eubacteriales</taxon>
        <taxon>Oscillospiraceae</taxon>
        <taxon>Ruminococcus</taxon>
    </lineage>
</organism>
<keyword evidence="1" id="KW-1133">Transmembrane helix</keyword>
<dbReference type="RefSeq" id="WP_044983134.1">
    <property type="nucleotide sequence ID" value="NZ_CABLBR010000008.1"/>
</dbReference>
<proteinExistence type="predicted"/>